<dbReference type="GO" id="GO:0005524">
    <property type="term" value="F:ATP binding"/>
    <property type="evidence" value="ECO:0007669"/>
    <property type="project" value="UniProtKB-UniRule"/>
</dbReference>
<dbReference type="EMBL" id="QQOH01000001">
    <property type="protein sequence ID" value="RDE24222.1"/>
    <property type="molecule type" value="Genomic_DNA"/>
</dbReference>
<dbReference type="HAMAP" id="MF_00692">
    <property type="entry name" value="SelO"/>
    <property type="match status" value="1"/>
</dbReference>
<dbReference type="GO" id="GO:0030145">
    <property type="term" value="F:manganese ion binding"/>
    <property type="evidence" value="ECO:0007669"/>
    <property type="project" value="UniProtKB-UniRule"/>
</dbReference>
<feature type="binding site" evidence="8">
    <location>
        <position position="183"/>
    </location>
    <ligand>
        <name>ATP</name>
        <dbReference type="ChEBI" id="CHEBI:30616"/>
    </ligand>
</feature>
<dbReference type="GO" id="GO:0000287">
    <property type="term" value="F:magnesium ion binding"/>
    <property type="evidence" value="ECO:0007669"/>
    <property type="project" value="UniProtKB-UniRule"/>
</dbReference>
<keyword evidence="2 8" id="KW-0808">Transferase</keyword>
<evidence type="ECO:0000313" key="10">
    <source>
        <dbReference type="Proteomes" id="UP000253769"/>
    </source>
</evidence>
<evidence type="ECO:0000256" key="7">
    <source>
        <dbReference type="ARBA" id="ARBA00022842"/>
    </source>
</evidence>
<feature type="binding site" evidence="8">
    <location>
        <position position="262"/>
    </location>
    <ligand>
        <name>ATP</name>
        <dbReference type="ChEBI" id="CHEBI:30616"/>
    </ligand>
</feature>
<dbReference type="Proteomes" id="UP000253769">
    <property type="component" value="Unassembled WGS sequence"/>
</dbReference>
<evidence type="ECO:0000256" key="4">
    <source>
        <dbReference type="ARBA" id="ARBA00022723"/>
    </source>
</evidence>
<feature type="binding site" evidence="8">
    <location>
        <position position="125"/>
    </location>
    <ligand>
        <name>ATP</name>
        <dbReference type="ChEBI" id="CHEBI:30616"/>
    </ligand>
</feature>
<evidence type="ECO:0000256" key="1">
    <source>
        <dbReference type="ARBA" id="ARBA00009747"/>
    </source>
</evidence>
<feature type="binding site" evidence="8">
    <location>
        <position position="262"/>
    </location>
    <ligand>
        <name>Mg(2+)</name>
        <dbReference type="ChEBI" id="CHEBI:18420"/>
    </ligand>
</feature>
<evidence type="ECO:0000256" key="6">
    <source>
        <dbReference type="ARBA" id="ARBA00022840"/>
    </source>
</evidence>
<dbReference type="PANTHER" id="PTHR32057">
    <property type="entry name" value="PROTEIN ADENYLYLTRANSFERASE SELO, MITOCHONDRIAL"/>
    <property type="match status" value="1"/>
</dbReference>
<comment type="catalytic activity">
    <reaction evidence="8">
        <text>L-tyrosyl-[protein] + UTP = O-(5'-uridylyl)-L-tyrosyl-[protein] + diphosphate</text>
        <dbReference type="Rhea" id="RHEA:83887"/>
        <dbReference type="Rhea" id="RHEA-COMP:10136"/>
        <dbReference type="Rhea" id="RHEA-COMP:20238"/>
        <dbReference type="ChEBI" id="CHEBI:33019"/>
        <dbReference type="ChEBI" id="CHEBI:46398"/>
        <dbReference type="ChEBI" id="CHEBI:46858"/>
        <dbReference type="ChEBI" id="CHEBI:90602"/>
    </reaction>
</comment>
<feature type="binding site" evidence="8">
    <location>
        <position position="253"/>
    </location>
    <ligand>
        <name>Mg(2+)</name>
        <dbReference type="ChEBI" id="CHEBI:18420"/>
    </ligand>
</feature>
<keyword evidence="3 8" id="KW-0548">Nucleotidyltransferase</keyword>
<evidence type="ECO:0000313" key="9">
    <source>
        <dbReference type="EMBL" id="RDE24222.1"/>
    </source>
</evidence>
<comment type="cofactor">
    <cofactor evidence="8">
        <name>Mg(2+)</name>
        <dbReference type="ChEBI" id="CHEBI:18420"/>
    </cofactor>
    <cofactor evidence="8">
        <name>Mn(2+)</name>
        <dbReference type="ChEBI" id="CHEBI:29035"/>
    </cofactor>
</comment>
<dbReference type="OrthoDB" id="9776281at2"/>
<evidence type="ECO:0000256" key="3">
    <source>
        <dbReference type="ARBA" id="ARBA00022695"/>
    </source>
</evidence>
<dbReference type="RefSeq" id="WP_114693806.1">
    <property type="nucleotide sequence ID" value="NZ_QQOH01000001.1"/>
</dbReference>
<feature type="binding site" evidence="8">
    <location>
        <position position="92"/>
    </location>
    <ligand>
        <name>ATP</name>
        <dbReference type="ChEBI" id="CHEBI:30616"/>
    </ligand>
</feature>
<evidence type="ECO:0000256" key="2">
    <source>
        <dbReference type="ARBA" id="ARBA00022679"/>
    </source>
</evidence>
<keyword evidence="5 8" id="KW-0547">Nucleotide-binding</keyword>
<keyword evidence="7 8" id="KW-0460">Magnesium</keyword>
<feature type="binding site" evidence="8">
    <location>
        <position position="126"/>
    </location>
    <ligand>
        <name>ATP</name>
        <dbReference type="ChEBI" id="CHEBI:30616"/>
    </ligand>
</feature>
<keyword evidence="10" id="KW-1185">Reference proteome</keyword>
<name>A0A369WRA5_9GAMM</name>
<feature type="binding site" evidence="8">
    <location>
        <position position="176"/>
    </location>
    <ligand>
        <name>ATP</name>
        <dbReference type="ChEBI" id="CHEBI:30616"/>
    </ligand>
</feature>
<comment type="catalytic activity">
    <reaction evidence="8">
        <text>L-seryl-[protein] + ATP = 3-O-(5'-adenylyl)-L-seryl-[protein] + diphosphate</text>
        <dbReference type="Rhea" id="RHEA:58120"/>
        <dbReference type="Rhea" id="RHEA-COMP:9863"/>
        <dbReference type="Rhea" id="RHEA-COMP:15073"/>
        <dbReference type="ChEBI" id="CHEBI:29999"/>
        <dbReference type="ChEBI" id="CHEBI:30616"/>
        <dbReference type="ChEBI" id="CHEBI:33019"/>
        <dbReference type="ChEBI" id="CHEBI:142516"/>
        <dbReference type="EC" id="2.7.7.108"/>
    </reaction>
</comment>
<comment type="catalytic activity">
    <reaction evidence="8">
        <text>L-seryl-[protein] + UTP = O-(5'-uridylyl)-L-seryl-[protein] + diphosphate</text>
        <dbReference type="Rhea" id="RHEA:64604"/>
        <dbReference type="Rhea" id="RHEA-COMP:9863"/>
        <dbReference type="Rhea" id="RHEA-COMP:16635"/>
        <dbReference type="ChEBI" id="CHEBI:29999"/>
        <dbReference type="ChEBI" id="CHEBI:33019"/>
        <dbReference type="ChEBI" id="CHEBI:46398"/>
        <dbReference type="ChEBI" id="CHEBI:156051"/>
    </reaction>
</comment>
<dbReference type="NCBIfam" id="NF000658">
    <property type="entry name" value="PRK00029.1"/>
    <property type="match status" value="1"/>
</dbReference>
<gene>
    <name evidence="8" type="primary">ydiU</name>
    <name evidence="8" type="synonym">selO</name>
    <name evidence="9" type="ORF">DV711_01075</name>
</gene>
<comment type="catalytic activity">
    <reaction evidence="8">
        <text>L-tyrosyl-[protein] + ATP = O-(5'-adenylyl)-L-tyrosyl-[protein] + diphosphate</text>
        <dbReference type="Rhea" id="RHEA:54288"/>
        <dbReference type="Rhea" id="RHEA-COMP:10136"/>
        <dbReference type="Rhea" id="RHEA-COMP:13846"/>
        <dbReference type="ChEBI" id="CHEBI:30616"/>
        <dbReference type="ChEBI" id="CHEBI:33019"/>
        <dbReference type="ChEBI" id="CHEBI:46858"/>
        <dbReference type="ChEBI" id="CHEBI:83624"/>
        <dbReference type="EC" id="2.7.7.108"/>
    </reaction>
</comment>
<keyword evidence="8" id="KW-0464">Manganese</keyword>
<dbReference type="EC" id="2.7.7.108" evidence="8"/>
<comment type="catalytic activity">
    <reaction evidence="8">
        <text>L-histidyl-[protein] + UTP = N(tele)-(5'-uridylyl)-L-histidyl-[protein] + diphosphate</text>
        <dbReference type="Rhea" id="RHEA:83891"/>
        <dbReference type="Rhea" id="RHEA-COMP:9745"/>
        <dbReference type="Rhea" id="RHEA-COMP:20239"/>
        <dbReference type="ChEBI" id="CHEBI:29979"/>
        <dbReference type="ChEBI" id="CHEBI:33019"/>
        <dbReference type="ChEBI" id="CHEBI:46398"/>
        <dbReference type="ChEBI" id="CHEBI:233474"/>
    </reaction>
</comment>
<reference evidence="9 10" key="1">
    <citation type="submission" date="2018-07" db="EMBL/GenBank/DDBJ databases">
        <title>Motiliproteus coralliicola sp. nov., a bacterium isolated from Coral.</title>
        <authorList>
            <person name="Wang G."/>
        </authorList>
    </citation>
    <scope>NUCLEOTIDE SEQUENCE [LARGE SCALE GENOMIC DNA]</scope>
    <source>
        <strain evidence="9 10">C34</strain>
    </source>
</reference>
<accession>A0A369WRA5</accession>
<dbReference type="PANTHER" id="PTHR32057:SF14">
    <property type="entry name" value="PROTEIN ADENYLYLTRANSFERASE SELO, MITOCHONDRIAL"/>
    <property type="match status" value="1"/>
</dbReference>
<comment type="function">
    <text evidence="8">Nucleotidyltransferase involved in the post-translational modification of proteins. It can catalyze the addition of adenosine monophosphate (AMP) or uridine monophosphate (UMP) to a protein, resulting in modifications known as AMPylation and UMPylation.</text>
</comment>
<comment type="caution">
    <text evidence="9">The sequence shown here is derived from an EMBL/GenBank/DDBJ whole genome shotgun (WGS) entry which is preliminary data.</text>
</comment>
<feature type="binding site" evidence="8">
    <location>
        <position position="90"/>
    </location>
    <ligand>
        <name>ATP</name>
        <dbReference type="ChEBI" id="CHEBI:30616"/>
    </ligand>
</feature>
<keyword evidence="6 8" id="KW-0067">ATP-binding</keyword>
<evidence type="ECO:0000256" key="5">
    <source>
        <dbReference type="ARBA" id="ARBA00022741"/>
    </source>
</evidence>
<comment type="similarity">
    <text evidence="1 8">Belongs to the SELO family.</text>
</comment>
<sequence>MFHSDRLQPCRYLQLPEPEFLSRVQPRPLNNPRLLQLNQPLAQQLGLSERDFDGINFADHLATPSLPEPIQGFASAYSGHQFGQFNPTLGDGRAMFVGEIHDLNGVSHELQLKGSGPTPFSRGFDGRAVIRSVVREYLASEAMEGLDIPTTRALAIAISDTPVFREQPEQAAIMIRTAPSHLRFGSFEHFYSRGMLDHLRRLSDFCIDHYFPECRTEAAPYAAWFEAVVQRTARLMAQWQAVGFCHGVMNTDNFSILGLTLDYGPYGFLDQYDPEHICNHSDGEGRYAYQRQPGIGYWNCLCLAQALSPLLDSTQIENALAQYEAELQSSYLSLMRAKLGLSDSTDTDKVDADNQLIRSLLDLLTDQPLDYSRFFRGLSYLHQPEPPTDLDDWLIQTADPEAVKRWLSHYQQHLSHYEQPNLAAERADNMAATNPKFILRNHLAQQAIEKAEQGDNTELERMTHLLQRPFDEHPRFEQYAAPSPDWAKSICVSCSS</sequence>
<feature type="active site" description="Proton acceptor" evidence="8">
    <location>
        <position position="252"/>
    </location>
</feature>
<keyword evidence="4 8" id="KW-0479">Metal-binding</keyword>
<comment type="catalytic activity">
    <reaction evidence="8">
        <text>L-threonyl-[protein] + ATP = 3-O-(5'-adenylyl)-L-threonyl-[protein] + diphosphate</text>
        <dbReference type="Rhea" id="RHEA:54292"/>
        <dbReference type="Rhea" id="RHEA-COMP:11060"/>
        <dbReference type="Rhea" id="RHEA-COMP:13847"/>
        <dbReference type="ChEBI" id="CHEBI:30013"/>
        <dbReference type="ChEBI" id="CHEBI:30616"/>
        <dbReference type="ChEBI" id="CHEBI:33019"/>
        <dbReference type="ChEBI" id="CHEBI:138113"/>
        <dbReference type="EC" id="2.7.7.108"/>
    </reaction>
</comment>
<organism evidence="9 10">
    <name type="scientific">Motiliproteus coralliicola</name>
    <dbReference type="NCBI Taxonomy" id="2283196"/>
    <lineage>
        <taxon>Bacteria</taxon>
        <taxon>Pseudomonadati</taxon>
        <taxon>Pseudomonadota</taxon>
        <taxon>Gammaproteobacteria</taxon>
        <taxon>Oceanospirillales</taxon>
        <taxon>Oceanospirillaceae</taxon>
        <taxon>Motiliproteus</taxon>
    </lineage>
</organism>
<feature type="binding site" evidence="8">
    <location>
        <position position="93"/>
    </location>
    <ligand>
        <name>ATP</name>
        <dbReference type="ChEBI" id="CHEBI:30616"/>
    </ligand>
</feature>
<dbReference type="EC" id="2.7.7.-" evidence="8"/>
<protein>
    <recommendedName>
        <fullName evidence="8">Protein nucleotidyltransferase YdiU</fullName>
        <ecNumber evidence="8">2.7.7.-</ecNumber>
    </recommendedName>
    <alternativeName>
        <fullName evidence="8">Protein adenylyltransferase YdiU</fullName>
        <ecNumber evidence="8">2.7.7.108</ecNumber>
    </alternativeName>
    <alternativeName>
        <fullName evidence="8">Protein uridylyltransferase YdiU</fullName>
        <ecNumber evidence="8">2.7.7.-</ecNumber>
    </alternativeName>
</protein>
<evidence type="ECO:0000256" key="8">
    <source>
        <dbReference type="HAMAP-Rule" id="MF_00692"/>
    </source>
</evidence>
<dbReference type="AlphaFoldDB" id="A0A369WRA5"/>
<proteinExistence type="inferred from homology"/>
<dbReference type="GO" id="GO:0070733">
    <property type="term" value="F:AMPylase activity"/>
    <property type="evidence" value="ECO:0007669"/>
    <property type="project" value="UniProtKB-EC"/>
</dbReference>
<dbReference type="InterPro" id="IPR003846">
    <property type="entry name" value="SelO"/>
</dbReference>
<dbReference type="Pfam" id="PF02696">
    <property type="entry name" value="SelO"/>
    <property type="match status" value="1"/>
</dbReference>
<feature type="binding site" evidence="8">
    <location>
        <position position="113"/>
    </location>
    <ligand>
        <name>ATP</name>
        <dbReference type="ChEBI" id="CHEBI:30616"/>
    </ligand>
</feature>